<dbReference type="Proteomes" id="UP001159363">
    <property type="component" value="Chromosome 4"/>
</dbReference>
<proteinExistence type="predicted"/>
<dbReference type="EMBL" id="JARBHB010000005">
    <property type="protein sequence ID" value="KAJ8883770.1"/>
    <property type="molecule type" value="Genomic_DNA"/>
</dbReference>
<feature type="domain" description="DDE-1" evidence="1">
    <location>
        <begin position="9"/>
        <end position="121"/>
    </location>
</feature>
<dbReference type="PANTHER" id="PTHR19303:SF16">
    <property type="entry name" value="JERKY PROTEIN HOMOLOG-LIKE"/>
    <property type="match status" value="1"/>
</dbReference>
<dbReference type="PANTHER" id="PTHR19303">
    <property type="entry name" value="TRANSPOSON"/>
    <property type="match status" value="1"/>
</dbReference>
<comment type="caution">
    <text evidence="2">The sequence shown here is derived from an EMBL/GenBank/DDBJ whole genome shotgun (WGS) entry which is preliminary data.</text>
</comment>
<sequence length="124" mass="14139">MQTGVTSYLLMGKSAKTSTFKHVSIRSLSVLYRNQKSSWMDTNIFKDSPPQVESFLKEKNLLQKALLVMDNCTSHLDTEEMVSGEIKTMFLRPNITALLQPMDQGMLANLKRNYKLQALENSHL</sequence>
<accession>A0ABQ9HHG3</accession>
<dbReference type="InterPro" id="IPR050863">
    <property type="entry name" value="CenT-Element_Derived"/>
</dbReference>
<protein>
    <recommendedName>
        <fullName evidence="1">DDE-1 domain-containing protein</fullName>
    </recommendedName>
</protein>
<dbReference type="InterPro" id="IPR004875">
    <property type="entry name" value="DDE_SF_endonuclease_dom"/>
</dbReference>
<name>A0ABQ9HHG3_9NEOP</name>
<organism evidence="2 3">
    <name type="scientific">Dryococelus australis</name>
    <dbReference type="NCBI Taxonomy" id="614101"/>
    <lineage>
        <taxon>Eukaryota</taxon>
        <taxon>Metazoa</taxon>
        <taxon>Ecdysozoa</taxon>
        <taxon>Arthropoda</taxon>
        <taxon>Hexapoda</taxon>
        <taxon>Insecta</taxon>
        <taxon>Pterygota</taxon>
        <taxon>Neoptera</taxon>
        <taxon>Polyneoptera</taxon>
        <taxon>Phasmatodea</taxon>
        <taxon>Verophasmatodea</taxon>
        <taxon>Anareolatae</taxon>
        <taxon>Phasmatidae</taxon>
        <taxon>Eurycanthinae</taxon>
        <taxon>Dryococelus</taxon>
    </lineage>
</organism>
<keyword evidence="3" id="KW-1185">Reference proteome</keyword>
<evidence type="ECO:0000313" key="3">
    <source>
        <dbReference type="Proteomes" id="UP001159363"/>
    </source>
</evidence>
<gene>
    <name evidence="2" type="ORF">PR048_015624</name>
</gene>
<reference evidence="2 3" key="1">
    <citation type="submission" date="2023-02" db="EMBL/GenBank/DDBJ databases">
        <title>LHISI_Scaffold_Assembly.</title>
        <authorList>
            <person name="Stuart O.P."/>
            <person name="Cleave R."/>
            <person name="Magrath M.J.L."/>
            <person name="Mikheyev A.S."/>
        </authorList>
    </citation>
    <scope>NUCLEOTIDE SEQUENCE [LARGE SCALE GENOMIC DNA]</scope>
    <source>
        <strain evidence="2">Daus_M_001</strain>
        <tissue evidence="2">Leg muscle</tissue>
    </source>
</reference>
<dbReference type="Pfam" id="PF03184">
    <property type="entry name" value="DDE_1"/>
    <property type="match status" value="1"/>
</dbReference>
<evidence type="ECO:0000259" key="1">
    <source>
        <dbReference type="Pfam" id="PF03184"/>
    </source>
</evidence>
<evidence type="ECO:0000313" key="2">
    <source>
        <dbReference type="EMBL" id="KAJ8883770.1"/>
    </source>
</evidence>